<dbReference type="Gene3D" id="2.40.50.140">
    <property type="entry name" value="Nucleic acid-binding proteins"/>
    <property type="match status" value="2"/>
</dbReference>
<dbReference type="Proteomes" id="UP000604046">
    <property type="component" value="Unassembled WGS sequence"/>
</dbReference>
<organism evidence="3 4">
    <name type="scientific">Symbiodinium natans</name>
    <dbReference type="NCBI Taxonomy" id="878477"/>
    <lineage>
        <taxon>Eukaryota</taxon>
        <taxon>Sar</taxon>
        <taxon>Alveolata</taxon>
        <taxon>Dinophyceae</taxon>
        <taxon>Suessiales</taxon>
        <taxon>Symbiodiniaceae</taxon>
        <taxon>Symbiodinium</taxon>
    </lineage>
</organism>
<reference evidence="3" key="1">
    <citation type="submission" date="2021-02" db="EMBL/GenBank/DDBJ databases">
        <authorList>
            <person name="Dougan E. K."/>
            <person name="Rhodes N."/>
            <person name="Thang M."/>
            <person name="Chan C."/>
        </authorList>
    </citation>
    <scope>NUCLEOTIDE SEQUENCE</scope>
</reference>
<evidence type="ECO:0000256" key="1">
    <source>
        <dbReference type="SAM" id="MobiDB-lite"/>
    </source>
</evidence>
<dbReference type="Pfam" id="PF00575">
    <property type="entry name" value="S1"/>
    <property type="match status" value="2"/>
</dbReference>
<feature type="compositionally biased region" description="Pro residues" evidence="1">
    <location>
        <begin position="1"/>
        <end position="10"/>
    </location>
</feature>
<dbReference type="PROSITE" id="PS50126">
    <property type="entry name" value="S1"/>
    <property type="match status" value="2"/>
</dbReference>
<evidence type="ECO:0000259" key="2">
    <source>
        <dbReference type="PROSITE" id="PS50126"/>
    </source>
</evidence>
<dbReference type="EMBL" id="CAJNDS010000147">
    <property type="protein sequence ID" value="CAE6970327.1"/>
    <property type="molecule type" value="Genomic_DNA"/>
</dbReference>
<dbReference type="SMART" id="SM00316">
    <property type="entry name" value="S1"/>
    <property type="match status" value="3"/>
</dbReference>
<keyword evidence="4" id="KW-1185">Reference proteome</keyword>
<dbReference type="GO" id="GO:0006412">
    <property type="term" value="P:translation"/>
    <property type="evidence" value="ECO:0007669"/>
    <property type="project" value="TreeGrafter"/>
</dbReference>
<feature type="domain" description="S1 motif" evidence="2">
    <location>
        <begin position="100"/>
        <end position="168"/>
    </location>
</feature>
<evidence type="ECO:0000313" key="4">
    <source>
        <dbReference type="Proteomes" id="UP000604046"/>
    </source>
</evidence>
<feature type="domain" description="S1 motif" evidence="2">
    <location>
        <begin position="285"/>
        <end position="360"/>
    </location>
</feature>
<dbReference type="SUPFAM" id="SSF50249">
    <property type="entry name" value="Nucleic acid-binding proteins"/>
    <property type="match status" value="2"/>
</dbReference>
<name>A0A812I2R6_9DINO</name>
<dbReference type="AlphaFoldDB" id="A0A812I2R6"/>
<evidence type="ECO:0000313" key="3">
    <source>
        <dbReference type="EMBL" id="CAE6970327.1"/>
    </source>
</evidence>
<dbReference type="PANTHER" id="PTHR10724:SF10">
    <property type="entry name" value="S1 RNA-BINDING DOMAIN-CONTAINING PROTEIN 1"/>
    <property type="match status" value="1"/>
</dbReference>
<sequence length="360" mass="39851">MLARGLPPPASAQGGPGLLPRRTALQPAGGRGGDRRWPLALGLAAARVCGATRFRRRATAEADWEEDADEVDRQIARLLAKNLVRVAQSKRVPVSSLSVGQKLTGIVRAVERFGAFVDVGAQRDGLVPIQLLSDKYVSDVYEEIMPGQKVAVWVEEVKSNGQLCLTMLPKYLRQPSTLRQDLLAFRALAEDKWLPGRVRDRRYAEALVEVAVPGQTQRCLTGILRERDMAGKVAMLTQGQEIRVRVLQVELRAQRLSFSTRPVPARMRAARQAAGFPLFHTLKSDQWLAAEVQRTTRSEAYLCVQHPNIADVTAEGQVHVSKMSDTPVEDAAEVVEVGQEIQVRILNVDSKRRRLVCSMV</sequence>
<dbReference type="InterPro" id="IPR003029">
    <property type="entry name" value="S1_domain"/>
</dbReference>
<dbReference type="OrthoDB" id="995477at2759"/>
<dbReference type="PANTHER" id="PTHR10724">
    <property type="entry name" value="30S RIBOSOMAL PROTEIN S1"/>
    <property type="match status" value="1"/>
</dbReference>
<comment type="caution">
    <text evidence="3">The sequence shown here is derived from an EMBL/GenBank/DDBJ whole genome shotgun (WGS) entry which is preliminary data.</text>
</comment>
<feature type="region of interest" description="Disordered" evidence="1">
    <location>
        <begin position="1"/>
        <end position="33"/>
    </location>
</feature>
<dbReference type="InterPro" id="IPR050437">
    <property type="entry name" value="Ribos_protein_bS1-like"/>
</dbReference>
<gene>
    <name evidence="3" type="primary">rpsA</name>
    <name evidence="3" type="ORF">SNAT2548_LOCUS2471</name>
</gene>
<protein>
    <submittedName>
        <fullName evidence="3">RpsA protein</fullName>
    </submittedName>
</protein>
<accession>A0A812I2R6</accession>
<proteinExistence type="predicted"/>
<dbReference type="InterPro" id="IPR012340">
    <property type="entry name" value="NA-bd_OB-fold"/>
</dbReference>
<dbReference type="GO" id="GO:0003735">
    <property type="term" value="F:structural constituent of ribosome"/>
    <property type="evidence" value="ECO:0007669"/>
    <property type="project" value="TreeGrafter"/>
</dbReference>
<dbReference type="GO" id="GO:0003729">
    <property type="term" value="F:mRNA binding"/>
    <property type="evidence" value="ECO:0007669"/>
    <property type="project" value="TreeGrafter"/>
</dbReference>